<evidence type="ECO:0000313" key="14">
    <source>
        <dbReference type="Proteomes" id="UP000183104"/>
    </source>
</evidence>
<dbReference type="CDD" id="cd00082">
    <property type="entry name" value="HisKA"/>
    <property type="match status" value="1"/>
</dbReference>
<dbReference type="NCBIfam" id="TIGR00229">
    <property type="entry name" value="sensory_box"/>
    <property type="match status" value="2"/>
</dbReference>
<dbReference type="InterPro" id="IPR000014">
    <property type="entry name" value="PAS"/>
</dbReference>
<name>A0A1G5CJU3_9GAMM</name>
<keyword evidence="3" id="KW-0597">Phosphoprotein</keyword>
<dbReference type="InterPro" id="IPR000700">
    <property type="entry name" value="PAS-assoc_C"/>
</dbReference>
<dbReference type="InterPro" id="IPR003018">
    <property type="entry name" value="GAF"/>
</dbReference>
<dbReference type="Gene3D" id="1.10.287.130">
    <property type="match status" value="1"/>
</dbReference>
<dbReference type="EC" id="2.7.13.3" evidence="2"/>
<dbReference type="Gene3D" id="3.30.450.20">
    <property type="entry name" value="PAS domain"/>
    <property type="match status" value="2"/>
</dbReference>
<evidence type="ECO:0000259" key="10">
    <source>
        <dbReference type="PROSITE" id="PS50109"/>
    </source>
</evidence>
<dbReference type="InterPro" id="IPR035965">
    <property type="entry name" value="PAS-like_dom_sf"/>
</dbReference>
<feature type="domain" description="PAC" evidence="12">
    <location>
        <begin position="421"/>
        <end position="473"/>
    </location>
</feature>
<dbReference type="PANTHER" id="PTHR43065:SF10">
    <property type="entry name" value="PEROXIDE STRESS-ACTIVATED HISTIDINE KINASE MAK3"/>
    <property type="match status" value="1"/>
</dbReference>
<dbReference type="PROSITE" id="PS50113">
    <property type="entry name" value="PAC"/>
    <property type="match status" value="1"/>
</dbReference>
<dbReference type="Proteomes" id="UP000183104">
    <property type="component" value="Unassembled WGS sequence"/>
</dbReference>
<accession>A0A1G5CJU3</accession>
<dbReference type="Pfam" id="PF13185">
    <property type="entry name" value="GAF_2"/>
    <property type="match status" value="1"/>
</dbReference>
<organism evidence="13 14">
    <name type="scientific">Thiohalorhabdus denitrificans</name>
    <dbReference type="NCBI Taxonomy" id="381306"/>
    <lineage>
        <taxon>Bacteria</taxon>
        <taxon>Pseudomonadati</taxon>
        <taxon>Pseudomonadota</taxon>
        <taxon>Gammaproteobacteria</taxon>
        <taxon>Thiohalorhabdales</taxon>
        <taxon>Thiohalorhabdaceae</taxon>
        <taxon>Thiohalorhabdus</taxon>
    </lineage>
</organism>
<dbReference type="RefSeq" id="WP_176758729.1">
    <property type="nucleotide sequence ID" value="NZ_FMUN01000002.1"/>
</dbReference>
<evidence type="ECO:0000256" key="3">
    <source>
        <dbReference type="ARBA" id="ARBA00022553"/>
    </source>
</evidence>
<keyword evidence="7" id="KW-0067">ATP-binding</keyword>
<dbReference type="InterPro" id="IPR013656">
    <property type="entry name" value="PAS_4"/>
</dbReference>
<dbReference type="InterPro" id="IPR036890">
    <property type="entry name" value="HATPase_C_sf"/>
</dbReference>
<dbReference type="SUPFAM" id="SSF55781">
    <property type="entry name" value="GAF domain-like"/>
    <property type="match status" value="1"/>
</dbReference>
<evidence type="ECO:0000256" key="9">
    <source>
        <dbReference type="SAM" id="MobiDB-lite"/>
    </source>
</evidence>
<evidence type="ECO:0000259" key="12">
    <source>
        <dbReference type="PROSITE" id="PS50113"/>
    </source>
</evidence>
<dbReference type="GO" id="GO:0005524">
    <property type="term" value="F:ATP binding"/>
    <property type="evidence" value="ECO:0007669"/>
    <property type="project" value="UniProtKB-KW"/>
</dbReference>
<dbReference type="PRINTS" id="PR00344">
    <property type="entry name" value="BCTRLSENSOR"/>
</dbReference>
<dbReference type="SMART" id="SM00065">
    <property type="entry name" value="GAF"/>
    <property type="match status" value="1"/>
</dbReference>
<evidence type="ECO:0000256" key="2">
    <source>
        <dbReference type="ARBA" id="ARBA00012438"/>
    </source>
</evidence>
<dbReference type="InterPro" id="IPR003661">
    <property type="entry name" value="HisK_dim/P_dom"/>
</dbReference>
<dbReference type="EMBL" id="FMUN01000002">
    <property type="protein sequence ID" value="SCY02594.1"/>
    <property type="molecule type" value="Genomic_DNA"/>
</dbReference>
<evidence type="ECO:0000256" key="7">
    <source>
        <dbReference type="ARBA" id="ARBA00022840"/>
    </source>
</evidence>
<dbReference type="InterPro" id="IPR005467">
    <property type="entry name" value="His_kinase_dom"/>
</dbReference>
<proteinExistence type="predicted"/>
<dbReference type="Gene3D" id="3.30.450.40">
    <property type="match status" value="1"/>
</dbReference>
<dbReference type="InterPro" id="IPR003594">
    <property type="entry name" value="HATPase_dom"/>
</dbReference>
<evidence type="ECO:0000256" key="8">
    <source>
        <dbReference type="ARBA" id="ARBA00023012"/>
    </source>
</evidence>
<keyword evidence="4" id="KW-0808">Transferase</keyword>
<dbReference type="PROSITE" id="PS50112">
    <property type="entry name" value="PAS"/>
    <property type="match status" value="2"/>
</dbReference>
<dbReference type="Pfam" id="PF08448">
    <property type="entry name" value="PAS_4"/>
    <property type="match status" value="1"/>
</dbReference>
<dbReference type="SUPFAM" id="SSF55785">
    <property type="entry name" value="PYP-like sensor domain (PAS domain)"/>
    <property type="match status" value="2"/>
</dbReference>
<dbReference type="CDD" id="cd00130">
    <property type="entry name" value="PAS"/>
    <property type="match status" value="2"/>
</dbReference>
<dbReference type="InterPro" id="IPR004358">
    <property type="entry name" value="Sig_transdc_His_kin-like_C"/>
</dbReference>
<dbReference type="SMART" id="SM00091">
    <property type="entry name" value="PAS"/>
    <property type="match status" value="2"/>
</dbReference>
<protein>
    <recommendedName>
        <fullName evidence="2">histidine kinase</fullName>
        <ecNumber evidence="2">2.7.13.3</ecNumber>
    </recommendedName>
</protein>
<feature type="region of interest" description="Disordered" evidence="9">
    <location>
        <begin position="1"/>
        <end position="42"/>
    </location>
</feature>
<dbReference type="Pfam" id="PF02518">
    <property type="entry name" value="HATPase_c"/>
    <property type="match status" value="1"/>
</dbReference>
<feature type="domain" description="PAS" evidence="11">
    <location>
        <begin position="42"/>
        <end position="112"/>
    </location>
</feature>
<comment type="catalytic activity">
    <reaction evidence="1">
        <text>ATP + protein L-histidine = ADP + protein N-phospho-L-histidine.</text>
        <dbReference type="EC" id="2.7.13.3"/>
    </reaction>
</comment>
<dbReference type="STRING" id="381306.AN478_09765"/>
<evidence type="ECO:0000256" key="1">
    <source>
        <dbReference type="ARBA" id="ARBA00000085"/>
    </source>
</evidence>
<dbReference type="Gene3D" id="3.30.565.10">
    <property type="entry name" value="Histidine kinase-like ATPase, C-terminal domain"/>
    <property type="match status" value="1"/>
</dbReference>
<evidence type="ECO:0000259" key="11">
    <source>
        <dbReference type="PROSITE" id="PS50112"/>
    </source>
</evidence>
<dbReference type="InterPro" id="IPR029016">
    <property type="entry name" value="GAF-like_dom_sf"/>
</dbReference>
<keyword evidence="14" id="KW-1185">Reference proteome</keyword>
<evidence type="ECO:0000256" key="5">
    <source>
        <dbReference type="ARBA" id="ARBA00022741"/>
    </source>
</evidence>
<dbReference type="PROSITE" id="PS50109">
    <property type="entry name" value="HIS_KIN"/>
    <property type="match status" value="1"/>
</dbReference>
<feature type="domain" description="PAS" evidence="11">
    <location>
        <begin position="347"/>
        <end position="419"/>
    </location>
</feature>
<dbReference type="PANTHER" id="PTHR43065">
    <property type="entry name" value="SENSOR HISTIDINE KINASE"/>
    <property type="match status" value="1"/>
</dbReference>
<sequence length="708" mass="77540">MRESLEQTGGLKVPSRIPLHVRRGRRQKDGEEGPFGPDSEPLEEQRADFYESSPVPQIVCHRSGRVYSLNRAARDLLGRSGSSILGRPLQGFLSRPDGRRFETFLEEVLAGEGGAGLEVRLEAEPSRVQEVALEGSPGGPMGDGEGLVLLAARDVTRQRAAEEIRYRGERALRALNATNQAVRWAPDEGTLLQEICHFLVRGAGYTLAWIGEPAGEDGEPIRVLASADLDGCLERIQDPIAWGFLPHGRGPFGRALETGKPAMVANVAMDPQYDLWGEQAAGQRFRSVLAVPLQDERRVHGVLCIYAEEAAAFDAYELNMLCRLADETANAMASFRAREAQHRAERERDRLLELLNATPDAVAIADPLGEILYANPGAFRMAGRSPSCDSGRAFLGDFLAPVAAERLRREGFPQAREAGLWRGEAALRDAEGQDIPVAMVVVAHKDGAGRVERFSVMAHDLSQFKSQQAELERVRRLVSLGELGSVLAHQLNQPLASAMNFAQGSLRRLEEPDEAGNIRFGLEQVVGYVRQAGEIVWGVRHFLRSGEPKARPMSLNSLIQRLTPDHLQGGMEAARLELDLQAELPQVQADPILLQECLSNLVRNAEEAIAARSAQEALEDKGVVTLRTRRYSRELVEVAVEDEGIGLPEDLREDPVQPLFTTKTGGMGLGISICRSIVESHGGRFWAAPNDPEPGTTFHLALPVCQEP</sequence>
<dbReference type="AlphaFoldDB" id="A0A1G5CJU3"/>
<keyword evidence="5" id="KW-0547">Nucleotide-binding</keyword>
<evidence type="ECO:0000256" key="4">
    <source>
        <dbReference type="ARBA" id="ARBA00022679"/>
    </source>
</evidence>
<reference evidence="14" key="1">
    <citation type="submission" date="2016-10" db="EMBL/GenBank/DDBJ databases">
        <authorList>
            <person name="Varghese N."/>
        </authorList>
    </citation>
    <scope>NUCLEOTIDE SEQUENCE [LARGE SCALE GENOMIC DNA]</scope>
    <source>
        <strain evidence="14">HL 19</strain>
    </source>
</reference>
<feature type="domain" description="Histidine kinase" evidence="10">
    <location>
        <begin position="486"/>
        <end position="706"/>
    </location>
</feature>
<dbReference type="SUPFAM" id="SSF55874">
    <property type="entry name" value="ATPase domain of HSP90 chaperone/DNA topoisomerase II/histidine kinase"/>
    <property type="match status" value="1"/>
</dbReference>
<dbReference type="Pfam" id="PF13188">
    <property type="entry name" value="PAS_8"/>
    <property type="match status" value="1"/>
</dbReference>
<keyword evidence="6" id="KW-0418">Kinase</keyword>
<evidence type="ECO:0000313" key="13">
    <source>
        <dbReference type="EMBL" id="SCY02594.1"/>
    </source>
</evidence>
<dbReference type="SMART" id="SM00387">
    <property type="entry name" value="HATPase_c"/>
    <property type="match status" value="1"/>
</dbReference>
<evidence type="ECO:0000256" key="6">
    <source>
        <dbReference type="ARBA" id="ARBA00022777"/>
    </source>
</evidence>
<gene>
    <name evidence="13" type="ORF">SAMN05661077_1085</name>
</gene>
<dbReference type="GO" id="GO:0000155">
    <property type="term" value="F:phosphorelay sensor kinase activity"/>
    <property type="evidence" value="ECO:0007669"/>
    <property type="project" value="InterPro"/>
</dbReference>
<keyword evidence="8" id="KW-0902">Two-component regulatory system</keyword>